<dbReference type="Gene3D" id="3.30.420.40">
    <property type="match status" value="2"/>
</dbReference>
<evidence type="ECO:0000313" key="5">
    <source>
        <dbReference type="Proteomes" id="UP000317036"/>
    </source>
</evidence>
<dbReference type="InterPro" id="IPR000600">
    <property type="entry name" value="ROK"/>
</dbReference>
<keyword evidence="3" id="KW-0119">Carbohydrate metabolism</keyword>
<organism evidence="4 5">
    <name type="scientific">Paenibacillus cremeus</name>
    <dbReference type="NCBI Taxonomy" id="2163881"/>
    <lineage>
        <taxon>Bacteria</taxon>
        <taxon>Bacillati</taxon>
        <taxon>Bacillota</taxon>
        <taxon>Bacilli</taxon>
        <taxon>Bacillales</taxon>
        <taxon>Paenibacillaceae</taxon>
        <taxon>Paenibacillus</taxon>
    </lineage>
</organism>
<name>A0A559K7Q5_9BACL</name>
<keyword evidence="3" id="KW-0859">Xylose metabolism</keyword>
<proteinExistence type="inferred from homology"/>
<gene>
    <name evidence="4" type="ORF">FPZ49_19875</name>
</gene>
<dbReference type="InterPro" id="IPR049874">
    <property type="entry name" value="ROK_cs"/>
</dbReference>
<keyword evidence="5" id="KW-1185">Reference proteome</keyword>
<dbReference type="InterPro" id="IPR036390">
    <property type="entry name" value="WH_DNA-bd_sf"/>
</dbReference>
<comment type="similarity">
    <text evidence="2">Belongs to the ROK (NagC/XylR) family.</text>
</comment>
<evidence type="ECO:0000313" key="4">
    <source>
        <dbReference type="EMBL" id="TVY08165.1"/>
    </source>
</evidence>
<dbReference type="RefSeq" id="WP_144850147.1">
    <property type="nucleotide sequence ID" value="NZ_VNJI01000026.1"/>
</dbReference>
<dbReference type="AlphaFoldDB" id="A0A559K7Q5"/>
<dbReference type="SUPFAM" id="SSF46785">
    <property type="entry name" value="Winged helix' DNA-binding domain"/>
    <property type="match status" value="1"/>
</dbReference>
<dbReference type="Gene3D" id="1.10.10.10">
    <property type="entry name" value="Winged helix-like DNA-binding domain superfamily/Winged helix DNA-binding domain"/>
    <property type="match status" value="1"/>
</dbReference>
<dbReference type="Pfam" id="PF00480">
    <property type="entry name" value="ROK"/>
    <property type="match status" value="1"/>
</dbReference>
<protein>
    <submittedName>
        <fullName evidence="4">ROK family transcriptional regulator</fullName>
    </submittedName>
</protein>
<dbReference type="InterPro" id="IPR043129">
    <property type="entry name" value="ATPase_NBD"/>
</dbReference>
<dbReference type="GO" id="GO:0042732">
    <property type="term" value="P:D-xylose metabolic process"/>
    <property type="evidence" value="ECO:0007669"/>
    <property type="project" value="UniProtKB-KW"/>
</dbReference>
<dbReference type="Proteomes" id="UP000317036">
    <property type="component" value="Unassembled WGS sequence"/>
</dbReference>
<dbReference type="InterPro" id="IPR036388">
    <property type="entry name" value="WH-like_DNA-bd_sf"/>
</dbReference>
<dbReference type="SUPFAM" id="SSF53067">
    <property type="entry name" value="Actin-like ATPase domain"/>
    <property type="match status" value="1"/>
</dbReference>
<comment type="function">
    <text evidence="1">Transcriptional repressor of xylose-utilizing enzymes.</text>
</comment>
<evidence type="ECO:0000256" key="2">
    <source>
        <dbReference type="ARBA" id="ARBA00006479"/>
    </source>
</evidence>
<reference evidence="4 5" key="1">
    <citation type="submission" date="2019-07" db="EMBL/GenBank/DDBJ databases">
        <authorList>
            <person name="Kim J."/>
        </authorList>
    </citation>
    <scope>NUCLEOTIDE SEQUENCE [LARGE SCALE GENOMIC DNA]</scope>
    <source>
        <strain evidence="4 5">JC52</strain>
    </source>
</reference>
<comment type="caution">
    <text evidence="4">The sequence shown here is derived from an EMBL/GenBank/DDBJ whole genome shotgun (WGS) entry which is preliminary data.</text>
</comment>
<evidence type="ECO:0000256" key="1">
    <source>
        <dbReference type="ARBA" id="ARBA00002486"/>
    </source>
</evidence>
<dbReference type="CDD" id="cd24076">
    <property type="entry name" value="ASKHA_ATPase_ROK_BsXylR-like"/>
    <property type="match status" value="1"/>
</dbReference>
<sequence length="392" mass="43139">MTQTKTIYLQQVKQQNLCSILTYIWEAEAISRVELIEKTGLTSGTITNLTSELIEWGLIRESETSSGTVGRKRIMLRFQPELYRIMGLDIGRSSIALVMTDLTGGIVYSRKLDTGETLEPASVLAAIEPLMQEALQLAASEHKRVLGIGVGIPGPMNLETGTLRKPPNFPGWDGYPIRKVLEERLGLPVQIEDDARTSALAERWFGHAKKEGSLVFVTMGMGIGSGIIAEGKLVRGVNGLYGQVGHTMLDPHGIVCDCGNRGCWETIGAIPGILRRYGGEGSMAELMEQVKRGDPSASQCYEETLYYLESALTNVFNMYDPAMIVLGGKLFSYLEPELARIRSRVIERVYDFVKHRVRIEAATFGEVQSAVGGAALVLEELIAKPLQVMRRS</sequence>
<dbReference type="PANTHER" id="PTHR18964">
    <property type="entry name" value="ROK (REPRESSOR, ORF, KINASE) FAMILY"/>
    <property type="match status" value="1"/>
</dbReference>
<dbReference type="OrthoDB" id="9796533at2"/>
<dbReference type="EMBL" id="VNJI01000026">
    <property type="protein sequence ID" value="TVY08165.1"/>
    <property type="molecule type" value="Genomic_DNA"/>
</dbReference>
<dbReference type="PANTHER" id="PTHR18964:SF149">
    <property type="entry name" value="BIFUNCTIONAL UDP-N-ACETYLGLUCOSAMINE 2-EPIMERASE_N-ACETYLMANNOSAMINE KINASE"/>
    <property type="match status" value="1"/>
</dbReference>
<dbReference type="PROSITE" id="PS01125">
    <property type="entry name" value="ROK"/>
    <property type="match status" value="1"/>
</dbReference>
<accession>A0A559K7Q5</accession>
<evidence type="ECO:0000256" key="3">
    <source>
        <dbReference type="ARBA" id="ARBA00022629"/>
    </source>
</evidence>